<keyword evidence="8" id="KW-1185">Reference proteome</keyword>
<feature type="transmembrane region" description="Helical" evidence="6">
    <location>
        <begin position="160"/>
        <end position="180"/>
    </location>
</feature>
<keyword evidence="4 6" id="KW-0472">Membrane</keyword>
<evidence type="ECO:0000313" key="7">
    <source>
        <dbReference type="EMBL" id="MFC5655318.1"/>
    </source>
</evidence>
<proteinExistence type="predicted"/>
<feature type="transmembrane region" description="Helical" evidence="6">
    <location>
        <begin position="99"/>
        <end position="122"/>
    </location>
</feature>
<comment type="caution">
    <text evidence="7">The sequence shown here is derived from an EMBL/GenBank/DDBJ whole genome shotgun (WGS) entry which is preliminary data.</text>
</comment>
<evidence type="ECO:0000256" key="3">
    <source>
        <dbReference type="ARBA" id="ARBA00022989"/>
    </source>
</evidence>
<dbReference type="InterPro" id="IPR035952">
    <property type="entry name" value="Rhomboid-like_sf"/>
</dbReference>
<dbReference type="RefSeq" id="WP_344350684.1">
    <property type="nucleotide sequence ID" value="NZ_BAAASM010000037.1"/>
</dbReference>
<feature type="transmembrane region" description="Helical" evidence="6">
    <location>
        <begin position="59"/>
        <end position="79"/>
    </location>
</feature>
<gene>
    <name evidence="7" type="ORF">ACFP3J_07420</name>
</gene>
<evidence type="ECO:0000313" key="8">
    <source>
        <dbReference type="Proteomes" id="UP001596065"/>
    </source>
</evidence>
<evidence type="ECO:0000256" key="1">
    <source>
        <dbReference type="ARBA" id="ARBA00004141"/>
    </source>
</evidence>
<sequence length="222" mass="23910">MRINRGLSAVWAYIRGAPGTHLWLAVLFATTVALHSMPPEFEENFLRHRSTNLHELSRNPVRVLVASAMWIESGHWLPYAFLYTVFHAPAERWLGTARWLAVCALTHVLASLASEAALLAAIRTGRAPLTAVDTLDIGVSYALAGVIAVLGHRIAAPWRYGYLAAVLAVFTLPLAAGPTFTDVGHLLAALLGLACRPLVRGAGKSTESEGDTGRTRGLTSRP</sequence>
<dbReference type="SUPFAM" id="SSF144091">
    <property type="entry name" value="Rhomboid-like"/>
    <property type="match status" value="1"/>
</dbReference>
<feature type="region of interest" description="Disordered" evidence="5">
    <location>
        <begin position="202"/>
        <end position="222"/>
    </location>
</feature>
<accession>A0ABW0WAS4</accession>
<keyword evidence="2 6" id="KW-0812">Transmembrane</keyword>
<protein>
    <submittedName>
        <fullName evidence="7">Rhomboid-like protein</fullName>
    </submittedName>
</protein>
<name>A0ABW0WAS4_STRNO</name>
<evidence type="ECO:0000256" key="6">
    <source>
        <dbReference type="SAM" id="Phobius"/>
    </source>
</evidence>
<evidence type="ECO:0000256" key="5">
    <source>
        <dbReference type="SAM" id="MobiDB-lite"/>
    </source>
</evidence>
<comment type="subcellular location">
    <subcellularLocation>
        <location evidence="1">Membrane</location>
        <topology evidence="1">Multi-pass membrane protein</topology>
    </subcellularLocation>
</comment>
<dbReference type="Pfam" id="PF20401">
    <property type="entry name" value="Rhomboid_2"/>
    <property type="match status" value="1"/>
</dbReference>
<evidence type="ECO:0000256" key="4">
    <source>
        <dbReference type="ARBA" id="ARBA00023136"/>
    </source>
</evidence>
<evidence type="ECO:0000256" key="2">
    <source>
        <dbReference type="ARBA" id="ARBA00022692"/>
    </source>
</evidence>
<feature type="transmembrane region" description="Helical" evidence="6">
    <location>
        <begin position="134"/>
        <end position="154"/>
    </location>
</feature>
<feature type="transmembrane region" description="Helical" evidence="6">
    <location>
        <begin position="20"/>
        <end position="38"/>
    </location>
</feature>
<dbReference type="Proteomes" id="UP001596065">
    <property type="component" value="Unassembled WGS sequence"/>
</dbReference>
<dbReference type="EMBL" id="JBHSOE010000008">
    <property type="protein sequence ID" value="MFC5655318.1"/>
    <property type="molecule type" value="Genomic_DNA"/>
</dbReference>
<keyword evidence="3 6" id="KW-1133">Transmembrane helix</keyword>
<organism evidence="7 8">
    <name type="scientific">Streptomyces nogalater</name>
    <dbReference type="NCBI Taxonomy" id="38314"/>
    <lineage>
        <taxon>Bacteria</taxon>
        <taxon>Bacillati</taxon>
        <taxon>Actinomycetota</taxon>
        <taxon>Actinomycetes</taxon>
        <taxon>Kitasatosporales</taxon>
        <taxon>Streptomycetaceae</taxon>
        <taxon>Streptomyces</taxon>
    </lineage>
</organism>
<reference evidence="8" key="1">
    <citation type="journal article" date="2019" name="Int. J. Syst. Evol. Microbiol.">
        <title>The Global Catalogue of Microorganisms (GCM) 10K type strain sequencing project: providing services to taxonomists for standard genome sequencing and annotation.</title>
        <authorList>
            <consortium name="The Broad Institute Genomics Platform"/>
            <consortium name="The Broad Institute Genome Sequencing Center for Infectious Disease"/>
            <person name="Wu L."/>
            <person name="Ma J."/>
        </authorList>
    </citation>
    <scope>NUCLEOTIDE SEQUENCE [LARGE SCALE GENOMIC DNA]</scope>
    <source>
        <strain evidence="8">KCTC 5701</strain>
    </source>
</reference>
<dbReference type="InterPro" id="IPR046862">
    <property type="entry name" value="Rhomboid_2"/>
</dbReference>